<dbReference type="GO" id="GO:0005975">
    <property type="term" value="P:carbohydrate metabolic process"/>
    <property type="evidence" value="ECO:0007669"/>
    <property type="project" value="InterPro"/>
</dbReference>
<reference evidence="2 3" key="1">
    <citation type="journal article" date="2018" name="Front. Plant Sci.">
        <title>Red Clover (Trifolium pratense) and Zigzag Clover (T. medium) - A Picture of Genomic Similarities and Differences.</title>
        <authorList>
            <person name="Dluhosova J."/>
            <person name="Istvanek J."/>
            <person name="Nedelnik J."/>
            <person name="Repkova J."/>
        </authorList>
    </citation>
    <scope>NUCLEOTIDE SEQUENCE [LARGE SCALE GENOMIC DNA]</scope>
    <source>
        <strain evidence="3">cv. 10/8</strain>
        <tissue evidence="2">Leaf</tissue>
    </source>
</reference>
<organism evidence="2 3">
    <name type="scientific">Trifolium medium</name>
    <dbReference type="NCBI Taxonomy" id="97028"/>
    <lineage>
        <taxon>Eukaryota</taxon>
        <taxon>Viridiplantae</taxon>
        <taxon>Streptophyta</taxon>
        <taxon>Embryophyta</taxon>
        <taxon>Tracheophyta</taxon>
        <taxon>Spermatophyta</taxon>
        <taxon>Magnoliopsida</taxon>
        <taxon>eudicotyledons</taxon>
        <taxon>Gunneridae</taxon>
        <taxon>Pentapetalae</taxon>
        <taxon>rosids</taxon>
        <taxon>fabids</taxon>
        <taxon>Fabales</taxon>
        <taxon>Fabaceae</taxon>
        <taxon>Papilionoideae</taxon>
        <taxon>50 kb inversion clade</taxon>
        <taxon>NPAAA clade</taxon>
        <taxon>Hologalegina</taxon>
        <taxon>IRL clade</taxon>
        <taxon>Trifolieae</taxon>
        <taxon>Trifolium</taxon>
    </lineage>
</organism>
<keyword evidence="3" id="KW-1185">Reference proteome</keyword>
<name>A0A392MSM8_9FABA</name>
<feature type="compositionally biased region" description="Basic and acidic residues" evidence="1">
    <location>
        <begin position="139"/>
        <end position="152"/>
    </location>
</feature>
<feature type="compositionally biased region" description="Polar residues" evidence="1">
    <location>
        <begin position="81"/>
        <end position="96"/>
    </location>
</feature>
<dbReference type="Proteomes" id="UP000265520">
    <property type="component" value="Unassembled WGS sequence"/>
</dbReference>
<evidence type="ECO:0000256" key="1">
    <source>
        <dbReference type="SAM" id="MobiDB-lite"/>
    </source>
</evidence>
<dbReference type="PANTHER" id="PTHR46975:SF2">
    <property type="entry name" value="PROTEIN SWEETIE"/>
    <property type="match status" value="1"/>
</dbReference>
<dbReference type="EMBL" id="LXQA010017428">
    <property type="protein sequence ID" value="MCH90019.1"/>
    <property type="molecule type" value="Genomic_DNA"/>
</dbReference>
<dbReference type="InterPro" id="IPR044218">
    <property type="entry name" value="SWEETIE"/>
</dbReference>
<feature type="compositionally biased region" description="Basic and acidic residues" evidence="1">
    <location>
        <begin position="207"/>
        <end position="226"/>
    </location>
</feature>
<accession>A0A392MSM8</accession>
<protein>
    <submittedName>
        <fullName evidence="2">HEAT repeat-containing protein 5B-like protein</fullName>
    </submittedName>
</protein>
<feature type="region of interest" description="Disordered" evidence="1">
    <location>
        <begin position="61"/>
        <end position="269"/>
    </location>
</feature>
<comment type="caution">
    <text evidence="2">The sequence shown here is derived from an EMBL/GenBank/DDBJ whole genome shotgun (WGS) entry which is preliminary data.</text>
</comment>
<gene>
    <name evidence="2" type="ORF">A2U01_0010925</name>
</gene>
<evidence type="ECO:0000313" key="2">
    <source>
        <dbReference type="EMBL" id="MCH90019.1"/>
    </source>
</evidence>
<dbReference type="PANTHER" id="PTHR46975">
    <property type="entry name" value="PROTEIN SWEETIE"/>
    <property type="match status" value="1"/>
</dbReference>
<dbReference type="AlphaFoldDB" id="A0A392MSM8"/>
<feature type="compositionally biased region" description="Acidic residues" evidence="1">
    <location>
        <begin position="68"/>
        <end position="80"/>
    </location>
</feature>
<sequence>MHFKEVLLSMPPLHRQELQGVVRASVIHDKNQTEHKVPVLDIKMPKPVAGIEEKHPTPCAAVIHPDENNEEEHQETEEELQSSGLQEVASSISVNELDSCDQKSELEAEGSVEEDMLKQIVSDSPELQQGVSESDDNEQCYRGEEDVKKDNVDENESFDSKQGVSESPKSEVEAERSTEKDVPEQVVSDSPELQQGVLESDNIEQCNRCEDGKKDSVNENESHDSKQGTSKSPIENKHQEMQEELQSSELQEEALAIPESELVSCDQKP</sequence>
<feature type="compositionally biased region" description="Polar residues" evidence="1">
    <location>
        <begin position="121"/>
        <end position="132"/>
    </location>
</feature>
<evidence type="ECO:0000313" key="3">
    <source>
        <dbReference type="Proteomes" id="UP000265520"/>
    </source>
</evidence>
<feature type="non-terminal residue" evidence="2">
    <location>
        <position position="269"/>
    </location>
</feature>
<proteinExistence type="predicted"/>
<feature type="compositionally biased region" description="Basic and acidic residues" evidence="1">
    <location>
        <begin position="168"/>
        <end position="183"/>
    </location>
</feature>